<dbReference type="InterPro" id="IPR042000">
    <property type="entry name" value="Sortase_D_2"/>
</dbReference>
<evidence type="ECO:0000256" key="2">
    <source>
        <dbReference type="PIRSR" id="PIRSR605754-1"/>
    </source>
</evidence>
<dbReference type="GO" id="GO:0016787">
    <property type="term" value="F:hydrolase activity"/>
    <property type="evidence" value="ECO:0007669"/>
    <property type="project" value="UniProtKB-KW"/>
</dbReference>
<feature type="active site" description="Proton donor/acceptor" evidence="2">
    <location>
        <position position="169"/>
    </location>
</feature>
<gene>
    <name evidence="3" type="ORF">H9826_01640</name>
</gene>
<evidence type="ECO:0000256" key="1">
    <source>
        <dbReference type="ARBA" id="ARBA00022801"/>
    </source>
</evidence>
<proteinExistence type="predicted"/>
<dbReference type="CDD" id="cd06166">
    <property type="entry name" value="Sortase_D_2"/>
    <property type="match status" value="1"/>
</dbReference>
<organism evidence="3 4">
    <name type="scientific">Candidatus Intestinimonas merdavium</name>
    <dbReference type="NCBI Taxonomy" id="2838622"/>
    <lineage>
        <taxon>Bacteria</taxon>
        <taxon>Bacillati</taxon>
        <taxon>Bacillota</taxon>
        <taxon>Clostridia</taxon>
        <taxon>Eubacteriales</taxon>
        <taxon>Intestinimonas</taxon>
    </lineage>
</organism>
<evidence type="ECO:0000313" key="4">
    <source>
        <dbReference type="Proteomes" id="UP000886824"/>
    </source>
</evidence>
<dbReference type="Pfam" id="PF04203">
    <property type="entry name" value="Sortase"/>
    <property type="match status" value="1"/>
</dbReference>
<dbReference type="AlphaFoldDB" id="A0A9D1Z2E2"/>
<protein>
    <submittedName>
        <fullName evidence="3">Class D sortase</fullName>
    </submittedName>
</protein>
<dbReference type="EMBL" id="DXCX01000017">
    <property type="protein sequence ID" value="HIY72663.1"/>
    <property type="molecule type" value="Genomic_DNA"/>
</dbReference>
<dbReference type="InterPro" id="IPR023365">
    <property type="entry name" value="Sortase_dom-sf"/>
</dbReference>
<sequence>MLCTLCIGQASALAYTMDAPDDYLFGRPTSEDTIYEWEDPNVDRSKNTALIPPTFGSPTSYLPGSGLPLTPNLVPGALTGGGLVSQVGSVTYPAVDAGSGENGGAPANGWTDVTGDLYYAGGYLGTLKIPAIGLSTKVYQGTDSATLSKGAGHFPDTSIWAGNVCIAGHNRGVRDDFGDLHTLDPGDTVTWTTKLGTRAYEVVSVQKVLETDTSGTAATSDDRLTLYTCVRDQREYRWCVTAVAK</sequence>
<dbReference type="Proteomes" id="UP000886824">
    <property type="component" value="Unassembled WGS sequence"/>
</dbReference>
<name>A0A9D1Z2E2_9FIRM</name>
<feature type="active site" description="Acyl-thioester intermediate" evidence="2">
    <location>
        <position position="229"/>
    </location>
</feature>
<dbReference type="NCBIfam" id="TIGR01076">
    <property type="entry name" value="sortase_fam"/>
    <property type="match status" value="1"/>
</dbReference>
<dbReference type="InterPro" id="IPR005754">
    <property type="entry name" value="Sortase"/>
</dbReference>
<dbReference type="Gene3D" id="2.40.260.10">
    <property type="entry name" value="Sortase"/>
    <property type="match status" value="1"/>
</dbReference>
<reference evidence="3" key="2">
    <citation type="submission" date="2021-04" db="EMBL/GenBank/DDBJ databases">
        <authorList>
            <person name="Gilroy R."/>
        </authorList>
    </citation>
    <scope>NUCLEOTIDE SEQUENCE</scope>
    <source>
        <strain evidence="3">CHK33-7979</strain>
    </source>
</reference>
<keyword evidence="1" id="KW-0378">Hydrolase</keyword>
<comment type="caution">
    <text evidence="3">The sequence shown here is derived from an EMBL/GenBank/DDBJ whole genome shotgun (WGS) entry which is preliminary data.</text>
</comment>
<reference evidence="3" key="1">
    <citation type="journal article" date="2021" name="PeerJ">
        <title>Extensive microbial diversity within the chicken gut microbiome revealed by metagenomics and culture.</title>
        <authorList>
            <person name="Gilroy R."/>
            <person name="Ravi A."/>
            <person name="Getino M."/>
            <person name="Pursley I."/>
            <person name="Horton D.L."/>
            <person name="Alikhan N.F."/>
            <person name="Baker D."/>
            <person name="Gharbi K."/>
            <person name="Hall N."/>
            <person name="Watson M."/>
            <person name="Adriaenssens E.M."/>
            <person name="Foster-Nyarko E."/>
            <person name="Jarju S."/>
            <person name="Secka A."/>
            <person name="Antonio M."/>
            <person name="Oren A."/>
            <person name="Chaudhuri R.R."/>
            <person name="La Ragione R."/>
            <person name="Hildebrand F."/>
            <person name="Pallen M.J."/>
        </authorList>
    </citation>
    <scope>NUCLEOTIDE SEQUENCE</scope>
    <source>
        <strain evidence="3">CHK33-7979</strain>
    </source>
</reference>
<evidence type="ECO:0000313" key="3">
    <source>
        <dbReference type="EMBL" id="HIY72663.1"/>
    </source>
</evidence>
<accession>A0A9D1Z2E2</accession>
<dbReference type="SUPFAM" id="SSF63817">
    <property type="entry name" value="Sortase"/>
    <property type="match status" value="1"/>
</dbReference>